<dbReference type="GO" id="GO:0016301">
    <property type="term" value="F:kinase activity"/>
    <property type="evidence" value="ECO:0007669"/>
    <property type="project" value="UniProtKB-KW"/>
</dbReference>
<keyword evidence="19" id="KW-1185">Reference proteome</keyword>
<feature type="coiled-coil region" evidence="16">
    <location>
        <begin position="103"/>
        <end position="137"/>
    </location>
</feature>
<keyword evidence="9 15" id="KW-0418">Kinase</keyword>
<dbReference type="Proteomes" id="UP001596620">
    <property type="component" value="Unassembled WGS sequence"/>
</dbReference>
<evidence type="ECO:0000256" key="13">
    <source>
        <dbReference type="ARBA" id="ARBA00023014"/>
    </source>
</evidence>
<dbReference type="InterPro" id="IPR050482">
    <property type="entry name" value="Sensor_HK_TwoCompSys"/>
</dbReference>
<dbReference type="Pfam" id="PF02518">
    <property type="entry name" value="HATPase_c"/>
    <property type="match status" value="1"/>
</dbReference>
<evidence type="ECO:0000256" key="5">
    <source>
        <dbReference type="ARBA" id="ARBA00022490"/>
    </source>
</evidence>
<keyword evidence="7" id="KW-0479">Metal-binding</keyword>
<gene>
    <name evidence="18" type="ORF">ACFQU8_11255</name>
</gene>
<dbReference type="EC" id="2.7.13.3" evidence="15"/>
<evidence type="ECO:0000256" key="16">
    <source>
        <dbReference type="SAM" id="Coils"/>
    </source>
</evidence>
<evidence type="ECO:0000313" key="19">
    <source>
        <dbReference type="Proteomes" id="UP001596620"/>
    </source>
</evidence>
<keyword evidence="12 15" id="KW-0902">Two-component regulatory system</keyword>
<dbReference type="InterPro" id="IPR003594">
    <property type="entry name" value="HATPase_dom"/>
</dbReference>
<keyword evidence="10 15" id="KW-0067">ATP-binding</keyword>
<dbReference type="EC" id="3.1.3.-" evidence="15"/>
<dbReference type="Pfam" id="PF07730">
    <property type="entry name" value="HisKA_3"/>
    <property type="match status" value="1"/>
</dbReference>
<accession>A0ABW2V0G3</accession>
<evidence type="ECO:0000256" key="3">
    <source>
        <dbReference type="ARBA" id="ARBA00004496"/>
    </source>
</evidence>
<comment type="caution">
    <text evidence="18">The sequence shown here is derived from an EMBL/GenBank/DDBJ whole genome shotgun (WGS) entry which is preliminary data.</text>
</comment>
<name>A0ABW2V0G3_9BACI</name>
<proteinExistence type="predicted"/>
<keyword evidence="4" id="KW-0004">4Fe-4S</keyword>
<evidence type="ECO:0000256" key="8">
    <source>
        <dbReference type="ARBA" id="ARBA00022741"/>
    </source>
</evidence>
<dbReference type="EMBL" id="JBHTGR010000055">
    <property type="protein sequence ID" value="MFC7747763.1"/>
    <property type="molecule type" value="Genomic_DNA"/>
</dbReference>
<evidence type="ECO:0000256" key="14">
    <source>
        <dbReference type="ARBA" id="ARBA00024827"/>
    </source>
</evidence>
<evidence type="ECO:0000256" key="1">
    <source>
        <dbReference type="ARBA" id="ARBA00000085"/>
    </source>
</evidence>
<dbReference type="InterPro" id="IPR011712">
    <property type="entry name" value="Sig_transdc_His_kin_sub3_dim/P"/>
</dbReference>
<comment type="catalytic activity">
    <reaction evidence="1 15">
        <text>ATP + protein L-histidine = ADP + protein N-phospho-L-histidine.</text>
        <dbReference type="EC" id="2.7.13.3"/>
    </reaction>
</comment>
<sequence length="386" mass="44954">MARKPEEKTLDNIIEDMINVTQNSKDEIFDISEEALAEYEKLQKELEEIRESVKTHITNGDELETKVQYARQRLAEVSKQFNQHSEEEIRSAYEQTHKLQTQLAVERQEEKVLREKRDELERRLKSLDKTLKRSEDLASKISVIFTYLTDDFQQVNEMIEDAKEKQEFGLKIIESQEDERRKISREIHDGPAQMLANILLRSELVDRTFRQGTVEEAVSEMKSVRKMIRSSLQEVRRIIYDLRPMALDDLGLVPTIQKFVATTAEYYNLDIRFNLVGQEERIHHKYEIAFFRLMQEALQNAISHAEASSILVKLEMSDNRIVMVIKDDGKGFDQSVKRDKSFGLMGMRERVEMLDGSLTINSEIGKGTTVLIKVPYPKSYDQSAPE</sequence>
<evidence type="ECO:0000256" key="10">
    <source>
        <dbReference type="ARBA" id="ARBA00022840"/>
    </source>
</evidence>
<keyword evidence="15" id="KW-0904">Protein phosphatase</keyword>
<keyword evidence="11" id="KW-0408">Iron</keyword>
<comment type="subcellular location">
    <subcellularLocation>
        <location evidence="3 15">Cytoplasm</location>
    </subcellularLocation>
</comment>
<dbReference type="Pfam" id="PF05384">
    <property type="entry name" value="DegS"/>
    <property type="match status" value="1"/>
</dbReference>
<evidence type="ECO:0000256" key="7">
    <source>
        <dbReference type="ARBA" id="ARBA00022723"/>
    </source>
</evidence>
<dbReference type="PANTHER" id="PTHR24421:SF55">
    <property type="entry name" value="SENSOR HISTIDINE KINASE YDFH"/>
    <property type="match status" value="1"/>
</dbReference>
<reference evidence="19" key="1">
    <citation type="journal article" date="2019" name="Int. J. Syst. Evol. Microbiol.">
        <title>The Global Catalogue of Microorganisms (GCM) 10K type strain sequencing project: providing services to taxonomists for standard genome sequencing and annotation.</title>
        <authorList>
            <consortium name="The Broad Institute Genomics Platform"/>
            <consortium name="The Broad Institute Genome Sequencing Center for Infectious Disease"/>
            <person name="Wu L."/>
            <person name="Ma J."/>
        </authorList>
    </citation>
    <scope>NUCLEOTIDE SEQUENCE [LARGE SCALE GENOMIC DNA]</scope>
    <source>
        <strain evidence="19">JCM 30234</strain>
    </source>
</reference>
<comment type="function">
    <text evidence="14">Member of the two-component regulatory system NreB/NreC involved in the control of dissimilatory nitrate/nitrite reduction in response to oxygen. NreB functions as a direct oxygen sensor histidine kinase which is autophosphorylated, in the absence of oxygen, probably at the conserved histidine residue, and transfers its phosphate group probably to a conserved aspartate residue of NreC. NreB/NreC activates the expression of the nitrate (narGHJI) and nitrite (nir) reductase operons, as well as the putative nitrate transporter gene narT.</text>
</comment>
<keyword evidence="8 15" id="KW-0547">Nucleotide-binding</keyword>
<evidence type="ECO:0000256" key="15">
    <source>
        <dbReference type="PIRNR" id="PIRNR003169"/>
    </source>
</evidence>
<dbReference type="Gene3D" id="3.30.565.10">
    <property type="entry name" value="Histidine kinase-like ATPase, C-terminal domain"/>
    <property type="match status" value="1"/>
</dbReference>
<keyword evidence="6 15" id="KW-0808">Transferase</keyword>
<keyword evidence="5 15" id="KW-0963">Cytoplasm</keyword>
<dbReference type="PIRSF" id="PIRSF003169">
    <property type="entry name" value="STHK_DegS"/>
    <property type="match status" value="1"/>
</dbReference>
<evidence type="ECO:0000313" key="18">
    <source>
        <dbReference type="EMBL" id="MFC7747763.1"/>
    </source>
</evidence>
<dbReference type="PRINTS" id="PR00344">
    <property type="entry name" value="BCTRLSENSOR"/>
</dbReference>
<dbReference type="PANTHER" id="PTHR24421">
    <property type="entry name" value="NITRATE/NITRITE SENSOR PROTEIN NARX-RELATED"/>
    <property type="match status" value="1"/>
</dbReference>
<feature type="coiled-coil region" evidence="16">
    <location>
        <begin position="25"/>
        <end position="59"/>
    </location>
</feature>
<evidence type="ECO:0000256" key="11">
    <source>
        <dbReference type="ARBA" id="ARBA00023004"/>
    </source>
</evidence>
<dbReference type="InterPro" id="IPR005467">
    <property type="entry name" value="His_kinase_dom"/>
</dbReference>
<dbReference type="InterPro" id="IPR004358">
    <property type="entry name" value="Sig_transdc_His_kin-like_C"/>
</dbReference>
<dbReference type="InterPro" id="IPR016381">
    <property type="entry name" value="Sig_transdc_His_kinase_DegS"/>
</dbReference>
<dbReference type="SMART" id="SM00387">
    <property type="entry name" value="HATPase_c"/>
    <property type="match status" value="1"/>
</dbReference>
<keyword evidence="16" id="KW-0175">Coiled coil</keyword>
<keyword evidence="13" id="KW-0411">Iron-sulfur</keyword>
<dbReference type="CDD" id="cd16917">
    <property type="entry name" value="HATPase_UhpB-NarQ-NarX-like"/>
    <property type="match status" value="1"/>
</dbReference>
<evidence type="ECO:0000256" key="9">
    <source>
        <dbReference type="ARBA" id="ARBA00022777"/>
    </source>
</evidence>
<keyword evidence="15" id="KW-0378">Hydrolase</keyword>
<dbReference type="SUPFAM" id="SSF55874">
    <property type="entry name" value="ATPase domain of HSP90 chaperone/DNA topoisomerase II/histidine kinase"/>
    <property type="match status" value="1"/>
</dbReference>
<comment type="cofactor">
    <cofactor evidence="2">
        <name>[4Fe-4S] cluster</name>
        <dbReference type="ChEBI" id="CHEBI:49883"/>
    </cofactor>
</comment>
<dbReference type="Gene3D" id="1.20.5.1930">
    <property type="match status" value="1"/>
</dbReference>
<evidence type="ECO:0000256" key="6">
    <source>
        <dbReference type="ARBA" id="ARBA00022679"/>
    </source>
</evidence>
<protein>
    <recommendedName>
        <fullName evidence="15">Signal transduction histidine-protein kinase/phosphatase DegS</fullName>
        <ecNumber evidence="15">2.7.13.3</ecNumber>
        <ecNumber evidence="15">3.1.3.-</ecNumber>
    </recommendedName>
</protein>
<dbReference type="InterPro" id="IPR008595">
    <property type="entry name" value="DegS"/>
</dbReference>
<organism evidence="18 19">
    <name type="scientific">Lentibacillus kimchii</name>
    <dbReference type="NCBI Taxonomy" id="1542911"/>
    <lineage>
        <taxon>Bacteria</taxon>
        <taxon>Bacillati</taxon>
        <taxon>Bacillota</taxon>
        <taxon>Bacilli</taxon>
        <taxon>Bacillales</taxon>
        <taxon>Bacillaceae</taxon>
        <taxon>Lentibacillus</taxon>
    </lineage>
</organism>
<feature type="domain" description="Histidine kinase" evidence="17">
    <location>
        <begin position="182"/>
        <end position="378"/>
    </location>
</feature>
<dbReference type="RefSeq" id="WP_382360047.1">
    <property type="nucleotide sequence ID" value="NZ_JBHTGR010000055.1"/>
</dbReference>
<comment type="function">
    <text evidence="15">Member of the two-component regulatory system DegS/DegU, which plays an important role in the transition growth phase.</text>
</comment>
<evidence type="ECO:0000256" key="4">
    <source>
        <dbReference type="ARBA" id="ARBA00022485"/>
    </source>
</evidence>
<dbReference type="PROSITE" id="PS50109">
    <property type="entry name" value="HIS_KIN"/>
    <property type="match status" value="1"/>
</dbReference>
<evidence type="ECO:0000259" key="17">
    <source>
        <dbReference type="PROSITE" id="PS50109"/>
    </source>
</evidence>
<dbReference type="InterPro" id="IPR036890">
    <property type="entry name" value="HATPase_C_sf"/>
</dbReference>
<evidence type="ECO:0000256" key="2">
    <source>
        <dbReference type="ARBA" id="ARBA00001966"/>
    </source>
</evidence>
<evidence type="ECO:0000256" key="12">
    <source>
        <dbReference type="ARBA" id="ARBA00023012"/>
    </source>
</evidence>